<accession>A0A4Y2KZ37</accession>
<proteinExistence type="predicted"/>
<evidence type="ECO:0000313" key="2">
    <source>
        <dbReference type="Proteomes" id="UP000499080"/>
    </source>
</evidence>
<reference evidence="1 2" key="1">
    <citation type="journal article" date="2019" name="Sci. Rep.">
        <title>Orb-weaving spider Araneus ventricosus genome elucidates the spidroin gene catalogue.</title>
        <authorList>
            <person name="Kono N."/>
            <person name="Nakamura H."/>
            <person name="Ohtoshi R."/>
            <person name="Moran D.A.P."/>
            <person name="Shinohara A."/>
            <person name="Yoshida Y."/>
            <person name="Fujiwara M."/>
            <person name="Mori M."/>
            <person name="Tomita M."/>
            <person name="Arakawa K."/>
        </authorList>
    </citation>
    <scope>NUCLEOTIDE SEQUENCE [LARGE SCALE GENOMIC DNA]</scope>
</reference>
<name>A0A4Y2KZ37_ARAVE</name>
<comment type="caution">
    <text evidence="1">The sequence shown here is derived from an EMBL/GenBank/DDBJ whole genome shotgun (WGS) entry which is preliminary data.</text>
</comment>
<dbReference type="AlphaFoldDB" id="A0A4Y2KZ37"/>
<keyword evidence="2" id="KW-1185">Reference proteome</keyword>
<sequence length="100" mass="11377">MADDGLSYLDDIESLEILEILERRKGSVHPDRANDLDCMNNVVFLLRYRLNKDTGESNLENLKSPIGLISIALPFQIFIVHNQLLRISFCNYGKTVEHGS</sequence>
<dbReference type="Proteomes" id="UP000499080">
    <property type="component" value="Unassembled WGS sequence"/>
</dbReference>
<protein>
    <submittedName>
        <fullName evidence="1">Uncharacterized protein</fullName>
    </submittedName>
</protein>
<gene>
    <name evidence="1" type="ORF">AVEN_214898_1</name>
</gene>
<evidence type="ECO:0000313" key="1">
    <source>
        <dbReference type="EMBL" id="GBN06793.1"/>
    </source>
</evidence>
<organism evidence="1 2">
    <name type="scientific">Araneus ventricosus</name>
    <name type="common">Orbweaver spider</name>
    <name type="synonym">Epeira ventricosa</name>
    <dbReference type="NCBI Taxonomy" id="182803"/>
    <lineage>
        <taxon>Eukaryota</taxon>
        <taxon>Metazoa</taxon>
        <taxon>Ecdysozoa</taxon>
        <taxon>Arthropoda</taxon>
        <taxon>Chelicerata</taxon>
        <taxon>Arachnida</taxon>
        <taxon>Araneae</taxon>
        <taxon>Araneomorphae</taxon>
        <taxon>Entelegynae</taxon>
        <taxon>Araneoidea</taxon>
        <taxon>Araneidae</taxon>
        <taxon>Araneus</taxon>
    </lineage>
</organism>
<dbReference type="EMBL" id="BGPR01005099">
    <property type="protein sequence ID" value="GBN06793.1"/>
    <property type="molecule type" value="Genomic_DNA"/>
</dbReference>